<dbReference type="Proteomes" id="UP000010290">
    <property type="component" value="Chromosome"/>
</dbReference>
<dbReference type="EMBL" id="AKKN01000005">
    <property type="protein sequence ID" value="EKT60084.1"/>
    <property type="molecule type" value="Genomic_DNA"/>
</dbReference>
<protein>
    <submittedName>
        <fullName evidence="2">Type III secretion system EscV protein</fullName>
    </submittedName>
</protein>
<dbReference type="RefSeq" id="WP_008914791.1">
    <property type="nucleotide sequence ID" value="NZ_CM001773.1"/>
</dbReference>
<comment type="caution">
    <text evidence="2">The sequence shown here is derived from an EMBL/GenBank/DDBJ whole genome shotgun (WGS) entry which is preliminary data.</text>
</comment>
<reference evidence="2 3" key="1">
    <citation type="journal article" date="2012" name="BMC Genomics">
        <title>Comparative genomics of bacteria in the genus Providencia isolated from wild Drosophila melanogaster.</title>
        <authorList>
            <person name="Galac M.R."/>
            <person name="Lazzaro B.P."/>
        </authorList>
    </citation>
    <scope>NUCLEOTIDE SEQUENCE [LARGE SCALE GENOMIC DNA]</scope>
    <source>
        <strain evidence="2 3">DSM 19967</strain>
    </source>
</reference>
<sequence length="48" mass="5331">MFKQLSMLSGWLKISSVLIVLIFPAIILAPLPGIVIDIFVLFSLLCQQ</sequence>
<name>K8WHR2_9GAMM</name>
<dbReference type="HOGENOM" id="CLU_3156701_0_0_6"/>
<keyword evidence="1" id="KW-1133">Transmembrane helix</keyword>
<dbReference type="AlphaFoldDB" id="K8WHR2"/>
<proteinExistence type="predicted"/>
<accession>K8WHR2</accession>
<gene>
    <name evidence="2" type="ORF">OO7_04614</name>
</gene>
<evidence type="ECO:0000313" key="3">
    <source>
        <dbReference type="Proteomes" id="UP000010290"/>
    </source>
</evidence>
<organism evidence="2 3">
    <name type="scientific">Providencia sneebia DSM 19967</name>
    <dbReference type="NCBI Taxonomy" id="1141660"/>
    <lineage>
        <taxon>Bacteria</taxon>
        <taxon>Pseudomonadati</taxon>
        <taxon>Pseudomonadota</taxon>
        <taxon>Gammaproteobacteria</taxon>
        <taxon>Enterobacterales</taxon>
        <taxon>Morganellaceae</taxon>
        <taxon>Providencia</taxon>
    </lineage>
</organism>
<evidence type="ECO:0000313" key="2">
    <source>
        <dbReference type="EMBL" id="EKT60084.1"/>
    </source>
</evidence>
<keyword evidence="1" id="KW-0812">Transmembrane</keyword>
<evidence type="ECO:0000256" key="1">
    <source>
        <dbReference type="SAM" id="Phobius"/>
    </source>
</evidence>
<keyword evidence="3" id="KW-1185">Reference proteome</keyword>
<keyword evidence="1" id="KW-0472">Membrane</keyword>
<feature type="transmembrane region" description="Helical" evidence="1">
    <location>
        <begin position="12"/>
        <end position="45"/>
    </location>
</feature>
<dbReference type="PATRIC" id="fig|1141660.3.peg.936"/>